<dbReference type="Pfam" id="PF25954">
    <property type="entry name" value="Beta-barrel_RND_2"/>
    <property type="match status" value="1"/>
</dbReference>
<evidence type="ECO:0000256" key="1">
    <source>
        <dbReference type="ARBA" id="ARBA00009477"/>
    </source>
</evidence>
<dbReference type="GO" id="GO:0022857">
    <property type="term" value="F:transmembrane transporter activity"/>
    <property type="evidence" value="ECO:0007669"/>
    <property type="project" value="InterPro"/>
</dbReference>
<evidence type="ECO:0000259" key="7">
    <source>
        <dbReference type="Pfam" id="PF25975"/>
    </source>
</evidence>
<evidence type="ECO:0000313" key="9">
    <source>
        <dbReference type="Proteomes" id="UP000249169"/>
    </source>
</evidence>
<accession>A0A328C547</accession>
<proteinExistence type="inferred from homology"/>
<dbReference type="RefSeq" id="WP_111730741.1">
    <property type="nucleotide sequence ID" value="NZ_QHKO01000007.1"/>
</dbReference>
<evidence type="ECO:0000256" key="2">
    <source>
        <dbReference type="ARBA" id="ARBA00022448"/>
    </source>
</evidence>
<dbReference type="FunFam" id="2.40.420.20:FF:000006">
    <property type="entry name" value="RND family efflux transporter MFP subunit"/>
    <property type="match status" value="1"/>
</dbReference>
<feature type="signal peptide" evidence="5">
    <location>
        <begin position="1"/>
        <end position="20"/>
    </location>
</feature>
<dbReference type="GO" id="GO:0046914">
    <property type="term" value="F:transition metal ion binding"/>
    <property type="evidence" value="ECO:0007669"/>
    <property type="project" value="TreeGrafter"/>
</dbReference>
<dbReference type="PANTHER" id="PTHR30097">
    <property type="entry name" value="CATION EFFLUX SYSTEM PROTEIN CUSB"/>
    <property type="match status" value="1"/>
</dbReference>
<evidence type="ECO:0000259" key="6">
    <source>
        <dbReference type="Pfam" id="PF25954"/>
    </source>
</evidence>
<dbReference type="GO" id="GO:0060003">
    <property type="term" value="P:copper ion export"/>
    <property type="evidence" value="ECO:0007669"/>
    <property type="project" value="TreeGrafter"/>
</dbReference>
<dbReference type="Gene3D" id="2.40.420.20">
    <property type="match status" value="1"/>
</dbReference>
<dbReference type="InterPro" id="IPR006143">
    <property type="entry name" value="RND_pump_MFP"/>
</dbReference>
<evidence type="ECO:0000256" key="4">
    <source>
        <dbReference type="SAM" id="MobiDB-lite"/>
    </source>
</evidence>
<dbReference type="AlphaFoldDB" id="A0A328C547"/>
<evidence type="ECO:0000256" key="3">
    <source>
        <dbReference type="SAM" id="Coils"/>
    </source>
</evidence>
<name>A0A328C547_9DELT</name>
<organism evidence="8 9">
    <name type="scientific">Lujinxingia litoralis</name>
    <dbReference type="NCBI Taxonomy" id="2211119"/>
    <lineage>
        <taxon>Bacteria</taxon>
        <taxon>Deltaproteobacteria</taxon>
        <taxon>Bradymonadales</taxon>
        <taxon>Lujinxingiaceae</taxon>
        <taxon>Lujinxingia</taxon>
    </lineage>
</organism>
<dbReference type="GO" id="GO:0030288">
    <property type="term" value="C:outer membrane-bounded periplasmic space"/>
    <property type="evidence" value="ECO:0007669"/>
    <property type="project" value="TreeGrafter"/>
</dbReference>
<dbReference type="InterPro" id="IPR058649">
    <property type="entry name" value="CzcB_C"/>
</dbReference>
<feature type="chain" id="PRO_5016400132" evidence="5">
    <location>
        <begin position="21"/>
        <end position="537"/>
    </location>
</feature>
<keyword evidence="5" id="KW-0732">Signal</keyword>
<protein>
    <submittedName>
        <fullName evidence="8">Efflux RND transporter periplasmic adaptor subunit</fullName>
    </submittedName>
</protein>
<dbReference type="SUPFAM" id="SSF111369">
    <property type="entry name" value="HlyD-like secretion proteins"/>
    <property type="match status" value="1"/>
</dbReference>
<dbReference type="EMBL" id="QHKO01000007">
    <property type="protein sequence ID" value="RAL21010.1"/>
    <property type="molecule type" value="Genomic_DNA"/>
</dbReference>
<gene>
    <name evidence="8" type="ORF">DL240_15175</name>
</gene>
<dbReference type="GO" id="GO:0015679">
    <property type="term" value="P:plasma membrane copper ion transport"/>
    <property type="evidence" value="ECO:0007669"/>
    <property type="project" value="TreeGrafter"/>
</dbReference>
<dbReference type="Gene3D" id="2.40.30.170">
    <property type="match status" value="1"/>
</dbReference>
<feature type="compositionally biased region" description="Basic and acidic residues" evidence="4">
    <location>
        <begin position="45"/>
        <end position="56"/>
    </location>
</feature>
<dbReference type="PANTHER" id="PTHR30097:SF15">
    <property type="entry name" value="CATION EFFLUX SYSTEM PROTEIN CUSB"/>
    <property type="match status" value="1"/>
</dbReference>
<feature type="domain" description="CusB-like beta-barrel" evidence="6">
    <location>
        <begin position="379"/>
        <end position="452"/>
    </location>
</feature>
<feature type="compositionally biased region" description="Basic and acidic residues" evidence="4">
    <location>
        <begin position="24"/>
        <end position="34"/>
    </location>
</feature>
<dbReference type="Pfam" id="PF25975">
    <property type="entry name" value="CzcB_C"/>
    <property type="match status" value="1"/>
</dbReference>
<feature type="region of interest" description="Disordered" evidence="4">
    <location>
        <begin position="24"/>
        <end position="56"/>
    </location>
</feature>
<sequence>MTSRPFFSLLGALLMLAGCADNHDHDHPHDEQGAHPHAAGAGHGAGHDDHGHDHGDASEVVTLWGEHTQLFVEFPALVVGEASPFAAHLTRLSDHAAMGSGTVVVELSGGDAPLERFTVEQPSQAGIFRPIVKPAHPGRRRVTLALTSEALHETHDLGEFVVFSSRNGANLAASEEPAAQGQISYLLEQQWRVPFGVARARVRPLRPNLPAFATLVQPPDAEAVVSAPRAGRVLAPGGRFPRVGESVDQGALLFQLTTAPGEGGDPATLDLAVDQAQIRVDAARREVERLGPLVSQGVVAPRRLDQAQSALETAEAEFKSARRRRNSLSQTQRVGGRGDALAVPAPLEGALAELFVSPGTWVSEGMPLARVVDRERLVLSVGVPEAYVGRLREVSGAWFQLDNVPDVIEVPRSALIAIGTELDEESRTLPVRFRIDNGSRELFAGMKTRAHLIVEEPREAIAVPLTAVVDDSGTDVVFVQTGGETFERRAVRLGIRDGNDVEIVEGVHPGEWVVAVGAYAVKLASTSTESIGHGHAH</sequence>
<dbReference type="NCBIfam" id="TIGR01730">
    <property type="entry name" value="RND_mfp"/>
    <property type="match status" value="1"/>
</dbReference>
<comment type="caution">
    <text evidence="8">The sequence shown here is derived from an EMBL/GenBank/DDBJ whole genome shotgun (WGS) entry which is preliminary data.</text>
</comment>
<keyword evidence="3" id="KW-0175">Coiled coil</keyword>
<keyword evidence="2" id="KW-0813">Transport</keyword>
<dbReference type="OrthoDB" id="9806939at2"/>
<dbReference type="Proteomes" id="UP000249169">
    <property type="component" value="Unassembled WGS sequence"/>
</dbReference>
<keyword evidence="9" id="KW-1185">Reference proteome</keyword>
<evidence type="ECO:0000256" key="5">
    <source>
        <dbReference type="SAM" id="SignalP"/>
    </source>
</evidence>
<feature type="domain" description="CzcB-like C-terminal circularly permuted SH3-like" evidence="7">
    <location>
        <begin position="461"/>
        <end position="522"/>
    </location>
</feature>
<dbReference type="GO" id="GO:0016020">
    <property type="term" value="C:membrane"/>
    <property type="evidence" value="ECO:0007669"/>
    <property type="project" value="InterPro"/>
</dbReference>
<comment type="similarity">
    <text evidence="1">Belongs to the membrane fusion protein (MFP) (TC 8.A.1) family.</text>
</comment>
<reference evidence="8 9" key="1">
    <citation type="submission" date="2018-05" db="EMBL/GenBank/DDBJ databases">
        <title>Lujinxingia marina gen. nov. sp. nov., a new facultative anaerobic member of the class Deltaproteobacteria, and proposal of Lujinxingaceae fam. nov.</title>
        <authorList>
            <person name="Li C.-M."/>
        </authorList>
    </citation>
    <scope>NUCLEOTIDE SEQUENCE [LARGE SCALE GENOMIC DNA]</scope>
    <source>
        <strain evidence="8 9">B210</strain>
    </source>
</reference>
<dbReference type="Gene3D" id="1.10.287.470">
    <property type="entry name" value="Helix hairpin bin"/>
    <property type="match status" value="1"/>
</dbReference>
<dbReference type="InterPro" id="IPR058792">
    <property type="entry name" value="Beta-barrel_RND_2"/>
</dbReference>
<feature type="coiled-coil region" evidence="3">
    <location>
        <begin position="304"/>
        <end position="331"/>
    </location>
</feature>
<dbReference type="InterPro" id="IPR051909">
    <property type="entry name" value="MFP_Cation_Efflux"/>
</dbReference>
<dbReference type="PROSITE" id="PS51257">
    <property type="entry name" value="PROKAR_LIPOPROTEIN"/>
    <property type="match status" value="1"/>
</dbReference>
<evidence type="ECO:0000313" key="8">
    <source>
        <dbReference type="EMBL" id="RAL21010.1"/>
    </source>
</evidence>